<evidence type="ECO:0000256" key="2">
    <source>
        <dbReference type="ARBA" id="ARBA00023015"/>
    </source>
</evidence>
<dbReference type="GO" id="GO:0043565">
    <property type="term" value="F:sequence-specific DNA binding"/>
    <property type="evidence" value="ECO:0007669"/>
    <property type="project" value="TreeGrafter"/>
</dbReference>
<feature type="domain" description="Zn(2)-C6 fungal-type" evidence="7">
    <location>
        <begin position="11"/>
        <end position="42"/>
    </location>
</feature>
<keyword evidence="4" id="KW-0804">Transcription</keyword>
<evidence type="ECO:0000313" key="9">
    <source>
        <dbReference type="Proteomes" id="UP001215598"/>
    </source>
</evidence>
<gene>
    <name evidence="8" type="ORF">B0H16DRAFT_425469</name>
</gene>
<dbReference type="InterPro" id="IPR051711">
    <property type="entry name" value="Stress_Response_Reg"/>
</dbReference>
<dbReference type="PANTHER" id="PTHR47540:SF6">
    <property type="entry name" value="ZN(II)2CYS6 TRANSCRIPTION FACTOR (EUROFUNG)"/>
    <property type="match status" value="1"/>
</dbReference>
<dbReference type="InterPro" id="IPR036864">
    <property type="entry name" value="Zn2-C6_fun-type_DNA-bd_sf"/>
</dbReference>
<sequence>MASKSEVRKSSCKACHQRRVRCDGQIPCGSCSRARKPIACEYLRPAETSKQVPRGTACLSCRKRKRKCDGKRPCSTCKDASQPDACQYPYKAPRREHEDSGPPNSGLEVHPHHPWAESVKDTMPTNSNNSSILVLAPNLGRPLHGIDHNNERYLLRTLFVDRSIDYGLDFTAERREAIARGDTSGGVIHPIFIHLAQLMGYLVADTSASEHWAHLRGQTAKEMEQRLQIVKLLKEPGALDPLTSLQVLQTLALYWVRKRDFRAFEESLGAASDVSMVLCPHATESVDESLRRVGLSQELVHEGRSALANIIFIQVISLTLVPAQQKFRPTMLVKLHHLLTYGYDRFNWNHVRARAALFFEQARQLVTKWNDCDSDNAVGKEWNERSRRLANEIQAHLHVLDTALRTVNMATKGHVAVIKVCGIVSLAALAGLHAVLAPFDAVARQKHRKIVEAIASITRTLAPTDHEGCDFLEVCWEIASREISEQTVPTEKWRRYRKNVGLSESCLAPPQVALDWTDSALFEEVVEAGQPGIEHAVSQGVEPSRIQQQE</sequence>
<evidence type="ECO:0000259" key="7">
    <source>
        <dbReference type="PROSITE" id="PS50048"/>
    </source>
</evidence>
<dbReference type="Pfam" id="PF00172">
    <property type="entry name" value="Zn_clus"/>
    <property type="match status" value="2"/>
</dbReference>
<evidence type="ECO:0000256" key="6">
    <source>
        <dbReference type="SAM" id="MobiDB-lite"/>
    </source>
</evidence>
<feature type="domain" description="Zn(2)-C6 fungal-type" evidence="7">
    <location>
        <begin position="57"/>
        <end position="88"/>
    </location>
</feature>
<comment type="caution">
    <text evidence="8">The sequence shown here is derived from an EMBL/GenBank/DDBJ whole genome shotgun (WGS) entry which is preliminary data.</text>
</comment>
<dbReference type="Proteomes" id="UP001215598">
    <property type="component" value="Unassembled WGS sequence"/>
</dbReference>
<dbReference type="EMBL" id="JARKIB010000267">
    <property type="protein sequence ID" value="KAJ7718275.1"/>
    <property type="molecule type" value="Genomic_DNA"/>
</dbReference>
<dbReference type="PROSITE" id="PS50048">
    <property type="entry name" value="ZN2_CY6_FUNGAL_2"/>
    <property type="match status" value="2"/>
</dbReference>
<evidence type="ECO:0000256" key="1">
    <source>
        <dbReference type="ARBA" id="ARBA00004123"/>
    </source>
</evidence>
<keyword evidence="3" id="KW-0238">DNA-binding</keyword>
<dbReference type="CDD" id="cd00067">
    <property type="entry name" value="GAL4"/>
    <property type="match status" value="2"/>
</dbReference>
<dbReference type="Gene3D" id="4.10.240.10">
    <property type="entry name" value="Zn(2)-C6 fungal-type DNA-binding domain"/>
    <property type="match status" value="2"/>
</dbReference>
<accession>A0AAD7HDH9</accession>
<evidence type="ECO:0000256" key="5">
    <source>
        <dbReference type="ARBA" id="ARBA00023242"/>
    </source>
</evidence>
<keyword evidence="2" id="KW-0805">Transcription regulation</keyword>
<organism evidence="8 9">
    <name type="scientific">Mycena metata</name>
    <dbReference type="NCBI Taxonomy" id="1033252"/>
    <lineage>
        <taxon>Eukaryota</taxon>
        <taxon>Fungi</taxon>
        <taxon>Dikarya</taxon>
        <taxon>Basidiomycota</taxon>
        <taxon>Agaricomycotina</taxon>
        <taxon>Agaricomycetes</taxon>
        <taxon>Agaricomycetidae</taxon>
        <taxon>Agaricales</taxon>
        <taxon>Marasmiineae</taxon>
        <taxon>Mycenaceae</taxon>
        <taxon>Mycena</taxon>
    </lineage>
</organism>
<evidence type="ECO:0000256" key="3">
    <source>
        <dbReference type="ARBA" id="ARBA00023125"/>
    </source>
</evidence>
<evidence type="ECO:0000313" key="8">
    <source>
        <dbReference type="EMBL" id="KAJ7718275.1"/>
    </source>
</evidence>
<proteinExistence type="predicted"/>
<dbReference type="GO" id="GO:0045944">
    <property type="term" value="P:positive regulation of transcription by RNA polymerase II"/>
    <property type="evidence" value="ECO:0007669"/>
    <property type="project" value="TreeGrafter"/>
</dbReference>
<comment type="subcellular location">
    <subcellularLocation>
        <location evidence="1">Nucleus</location>
    </subcellularLocation>
</comment>
<name>A0AAD7HDH9_9AGAR</name>
<feature type="region of interest" description="Disordered" evidence="6">
    <location>
        <begin position="92"/>
        <end position="112"/>
    </location>
</feature>
<dbReference type="InterPro" id="IPR001138">
    <property type="entry name" value="Zn2Cys6_DnaBD"/>
</dbReference>
<dbReference type="SMART" id="SM00066">
    <property type="entry name" value="GAL4"/>
    <property type="match status" value="2"/>
</dbReference>
<keyword evidence="9" id="KW-1185">Reference proteome</keyword>
<dbReference type="PROSITE" id="PS00463">
    <property type="entry name" value="ZN2_CY6_FUNGAL_1"/>
    <property type="match status" value="2"/>
</dbReference>
<dbReference type="GO" id="GO:0000981">
    <property type="term" value="F:DNA-binding transcription factor activity, RNA polymerase II-specific"/>
    <property type="evidence" value="ECO:0007669"/>
    <property type="project" value="InterPro"/>
</dbReference>
<dbReference type="AlphaFoldDB" id="A0AAD7HDH9"/>
<protein>
    <recommendedName>
        <fullName evidence="7">Zn(2)-C6 fungal-type domain-containing protein</fullName>
    </recommendedName>
</protein>
<dbReference type="PANTHER" id="PTHR47540">
    <property type="entry name" value="THIAMINE REPRESSIBLE GENES REGULATORY PROTEIN THI5"/>
    <property type="match status" value="1"/>
</dbReference>
<reference evidence="8" key="1">
    <citation type="submission" date="2023-03" db="EMBL/GenBank/DDBJ databases">
        <title>Massive genome expansion in bonnet fungi (Mycena s.s.) driven by repeated elements and novel gene families across ecological guilds.</title>
        <authorList>
            <consortium name="Lawrence Berkeley National Laboratory"/>
            <person name="Harder C.B."/>
            <person name="Miyauchi S."/>
            <person name="Viragh M."/>
            <person name="Kuo A."/>
            <person name="Thoen E."/>
            <person name="Andreopoulos B."/>
            <person name="Lu D."/>
            <person name="Skrede I."/>
            <person name="Drula E."/>
            <person name="Henrissat B."/>
            <person name="Morin E."/>
            <person name="Kohler A."/>
            <person name="Barry K."/>
            <person name="LaButti K."/>
            <person name="Morin E."/>
            <person name="Salamov A."/>
            <person name="Lipzen A."/>
            <person name="Mereny Z."/>
            <person name="Hegedus B."/>
            <person name="Baldrian P."/>
            <person name="Stursova M."/>
            <person name="Weitz H."/>
            <person name="Taylor A."/>
            <person name="Grigoriev I.V."/>
            <person name="Nagy L.G."/>
            <person name="Martin F."/>
            <person name="Kauserud H."/>
        </authorList>
    </citation>
    <scope>NUCLEOTIDE SEQUENCE</scope>
    <source>
        <strain evidence="8">CBHHK182m</strain>
    </source>
</reference>
<dbReference type="GO" id="GO:0005634">
    <property type="term" value="C:nucleus"/>
    <property type="evidence" value="ECO:0007669"/>
    <property type="project" value="UniProtKB-SubCell"/>
</dbReference>
<dbReference type="GO" id="GO:0008270">
    <property type="term" value="F:zinc ion binding"/>
    <property type="evidence" value="ECO:0007669"/>
    <property type="project" value="InterPro"/>
</dbReference>
<dbReference type="SUPFAM" id="SSF57701">
    <property type="entry name" value="Zn2/Cys6 DNA-binding domain"/>
    <property type="match status" value="2"/>
</dbReference>
<evidence type="ECO:0000256" key="4">
    <source>
        <dbReference type="ARBA" id="ARBA00023163"/>
    </source>
</evidence>
<keyword evidence="5" id="KW-0539">Nucleus</keyword>